<evidence type="ECO:0000313" key="3">
    <source>
        <dbReference type="Proteomes" id="UP000479526"/>
    </source>
</evidence>
<comment type="caution">
    <text evidence="2">The sequence shown here is derived from an EMBL/GenBank/DDBJ whole genome shotgun (WGS) entry which is preliminary data.</text>
</comment>
<organism evidence="2 3">
    <name type="scientific">Herbidospora solisilvae</name>
    <dbReference type="NCBI Taxonomy" id="2696284"/>
    <lineage>
        <taxon>Bacteria</taxon>
        <taxon>Bacillati</taxon>
        <taxon>Actinomycetota</taxon>
        <taxon>Actinomycetes</taxon>
        <taxon>Streptosporangiales</taxon>
        <taxon>Streptosporangiaceae</taxon>
        <taxon>Herbidospora</taxon>
    </lineage>
</organism>
<proteinExistence type="predicted"/>
<feature type="compositionally biased region" description="Basic and acidic residues" evidence="1">
    <location>
        <begin position="162"/>
        <end position="171"/>
    </location>
</feature>
<keyword evidence="3" id="KW-1185">Reference proteome</keyword>
<dbReference type="AlphaFoldDB" id="A0A7C9N5E9"/>
<reference evidence="2 3" key="1">
    <citation type="submission" date="2020-01" db="EMBL/GenBank/DDBJ databases">
        <title>Herbidospora sp. NEAU-GS84 nov., a novel actinomycete isolated from soil.</title>
        <authorList>
            <person name="Han L."/>
        </authorList>
    </citation>
    <scope>NUCLEOTIDE SEQUENCE [LARGE SCALE GENOMIC DNA]</scope>
    <source>
        <strain evidence="2 3">NEAU-GS84</strain>
    </source>
</reference>
<dbReference type="Pfam" id="PF20199">
    <property type="entry name" value="RepSA"/>
    <property type="match status" value="1"/>
</dbReference>
<evidence type="ECO:0000256" key="1">
    <source>
        <dbReference type="SAM" id="MobiDB-lite"/>
    </source>
</evidence>
<accession>A0A7C9N5E9</accession>
<protein>
    <submittedName>
        <fullName evidence="2">Replication initiation protein</fullName>
    </submittedName>
</protein>
<name>A0A7C9N5E9_9ACTN</name>
<gene>
    <name evidence="2" type="ORF">GT755_33545</name>
</gene>
<dbReference type="InterPro" id="IPR046828">
    <property type="entry name" value="RepSA"/>
</dbReference>
<feature type="region of interest" description="Disordered" evidence="1">
    <location>
        <begin position="151"/>
        <end position="171"/>
    </location>
</feature>
<dbReference type="Proteomes" id="UP000479526">
    <property type="component" value="Unassembled WGS sequence"/>
</dbReference>
<sequence>MTDPNDRRTPRAVKQSMPLAHEVVEALAIDNGVCIRPVGLRRMDLKTGVSDIINAPCGSTLEAKCPPCAKRNRALRMAQCREGWHLAAEPATTPDEPNDYQRHLVEWRADAQAIRDQLQSAGLPTDDYDQAIAELDIEINAAGVRGNVLGRTAAKRSRSTRRRQDAPDLPKRAMMATTLGRTYEGTDGRTYRPSMFITLTLDTYGKVNAGVPVDSASYDYVRAARDAIHFSKLIDRFVQNLRRVAGYDVQYFATVEMQKRLAPHLHMAMRGSMSRADIRAVAAATYHQVWWPSCDTIRFDGDHLPVWNEKAGYLDPETGEILPTWDEALDQLDADPDAQPLHVVRFGPQVDAQGILSGTPDADQAIRYLSKYLTKSLGQAADSQAARDHAARLADVLRYEPCTPTCPNWLRYGVQPKNAKPGMIPGRCRGKAHRPEHLGYGGRRVLVSRKWSNKTLTEHKADRRTWVLEALGVADEPADAGRYVWSPVKAGDPDLPPIRVRLLRSIRERLRWRAHLNKLQAAAEGQDLSAIEEKRAA</sequence>
<evidence type="ECO:0000313" key="2">
    <source>
        <dbReference type="EMBL" id="NAS26589.1"/>
    </source>
</evidence>
<dbReference type="EMBL" id="WXEW01000011">
    <property type="protein sequence ID" value="NAS26589.1"/>
    <property type="molecule type" value="Genomic_DNA"/>
</dbReference>